<proteinExistence type="predicted"/>
<dbReference type="EMBL" id="JAANIU010011808">
    <property type="protein sequence ID" value="KAG1530812.1"/>
    <property type="molecule type" value="Genomic_DNA"/>
</dbReference>
<gene>
    <name evidence="2" type="ORF">G6F50_017071</name>
</gene>
<organism evidence="2 3">
    <name type="scientific">Rhizopus delemar</name>
    <dbReference type="NCBI Taxonomy" id="936053"/>
    <lineage>
        <taxon>Eukaryota</taxon>
        <taxon>Fungi</taxon>
        <taxon>Fungi incertae sedis</taxon>
        <taxon>Mucoromycota</taxon>
        <taxon>Mucoromycotina</taxon>
        <taxon>Mucoromycetes</taxon>
        <taxon>Mucorales</taxon>
        <taxon>Mucorineae</taxon>
        <taxon>Rhizopodaceae</taxon>
        <taxon>Rhizopus</taxon>
    </lineage>
</organism>
<evidence type="ECO:0000313" key="3">
    <source>
        <dbReference type="Proteomes" id="UP000740926"/>
    </source>
</evidence>
<dbReference type="AlphaFoldDB" id="A0A9P6XR16"/>
<accession>A0A9P6XR16</accession>
<evidence type="ECO:0000256" key="1">
    <source>
        <dbReference type="SAM" id="MobiDB-lite"/>
    </source>
</evidence>
<name>A0A9P6XR16_9FUNG</name>
<evidence type="ECO:0000313" key="2">
    <source>
        <dbReference type="EMBL" id="KAG1530812.1"/>
    </source>
</evidence>
<comment type="caution">
    <text evidence="2">The sequence shown here is derived from an EMBL/GenBank/DDBJ whole genome shotgun (WGS) entry which is preliminary data.</text>
</comment>
<reference evidence="2 3" key="1">
    <citation type="journal article" date="2020" name="Microb. Genom.">
        <title>Genetic diversity of clinical and environmental Mucorales isolates obtained from an investigation of mucormycosis cases among solid organ transplant recipients.</title>
        <authorList>
            <person name="Nguyen M.H."/>
            <person name="Kaul D."/>
            <person name="Muto C."/>
            <person name="Cheng S.J."/>
            <person name="Richter R.A."/>
            <person name="Bruno V.M."/>
            <person name="Liu G."/>
            <person name="Beyhan S."/>
            <person name="Sundermann A.J."/>
            <person name="Mounaud S."/>
            <person name="Pasculle A.W."/>
            <person name="Nierman W.C."/>
            <person name="Driscoll E."/>
            <person name="Cumbie R."/>
            <person name="Clancy C.J."/>
            <person name="Dupont C.L."/>
        </authorList>
    </citation>
    <scope>NUCLEOTIDE SEQUENCE [LARGE SCALE GENOMIC DNA]</scope>
    <source>
        <strain evidence="2 3">GL24</strain>
    </source>
</reference>
<sequence>MHRAEHDVLQRGHLAEQLHVLEGARDAGGGDVRWRQANQRLAREFHRAGGRHIDAGQHVHHGALAGPVRADQAVDGAALDGQVHLVQRLQAAELHQSGLPVSAARRVEKNRLRTKPTMPSGR</sequence>
<protein>
    <submittedName>
        <fullName evidence="2">Uncharacterized protein</fullName>
    </submittedName>
</protein>
<feature type="region of interest" description="Disordered" evidence="1">
    <location>
        <begin position="96"/>
        <end position="122"/>
    </location>
</feature>
<dbReference type="Proteomes" id="UP000740926">
    <property type="component" value="Unassembled WGS sequence"/>
</dbReference>
<keyword evidence="3" id="KW-1185">Reference proteome</keyword>